<evidence type="ECO:0000259" key="3">
    <source>
        <dbReference type="PROSITE" id="PS51186"/>
    </source>
</evidence>
<gene>
    <name evidence="4" type="ORF">OS242_06480</name>
</gene>
<protein>
    <submittedName>
        <fullName evidence="4">GNAT family N-acetyltransferase</fullName>
        <ecNumber evidence="4">2.3.1.-</ecNumber>
    </submittedName>
</protein>
<dbReference type="CDD" id="cd04301">
    <property type="entry name" value="NAT_SF"/>
    <property type="match status" value="2"/>
</dbReference>
<dbReference type="EC" id="2.3.1.-" evidence="4"/>
<evidence type="ECO:0000256" key="2">
    <source>
        <dbReference type="ARBA" id="ARBA00023315"/>
    </source>
</evidence>
<feature type="domain" description="N-acetyltransferase" evidence="3">
    <location>
        <begin position="7"/>
        <end position="144"/>
    </location>
</feature>
<dbReference type="Proteomes" id="UP001208017">
    <property type="component" value="Unassembled WGS sequence"/>
</dbReference>
<dbReference type="InterPro" id="IPR016181">
    <property type="entry name" value="Acyl_CoA_acyltransferase"/>
</dbReference>
<accession>A0ABT3WY56</accession>
<reference evidence="4 5" key="1">
    <citation type="submission" date="2022-11" db="EMBL/GenBank/DDBJ databases">
        <title>Study of microbial diversity in lake waters.</title>
        <authorList>
            <person name="Zhang J."/>
        </authorList>
    </citation>
    <scope>NUCLEOTIDE SEQUENCE [LARGE SCALE GENOMIC DNA]</scope>
    <source>
        <strain evidence="4 5">DT12</strain>
    </source>
</reference>
<dbReference type="PROSITE" id="PS51186">
    <property type="entry name" value="GNAT"/>
    <property type="match status" value="2"/>
</dbReference>
<keyword evidence="2 4" id="KW-0012">Acyltransferase</keyword>
<dbReference type="InterPro" id="IPR050680">
    <property type="entry name" value="YpeA/RimI_acetyltransf"/>
</dbReference>
<dbReference type="PANTHER" id="PTHR43420:SF12">
    <property type="entry name" value="N-ACETYLTRANSFERASE DOMAIN-CONTAINING PROTEIN"/>
    <property type="match status" value="1"/>
</dbReference>
<feature type="domain" description="N-acetyltransferase" evidence="3">
    <location>
        <begin position="154"/>
        <end position="294"/>
    </location>
</feature>
<organism evidence="4 5">
    <name type="scientific">Tumebacillus lacus</name>
    <dbReference type="NCBI Taxonomy" id="2995335"/>
    <lineage>
        <taxon>Bacteria</taxon>
        <taxon>Bacillati</taxon>
        <taxon>Bacillota</taxon>
        <taxon>Bacilli</taxon>
        <taxon>Bacillales</taxon>
        <taxon>Alicyclobacillaceae</taxon>
        <taxon>Tumebacillus</taxon>
    </lineage>
</organism>
<sequence length="294" mass="32987">MAIHGVVERKALSAEEVALIRELATLCEGHDGIELKLNWDMLKTRPGERTDDFLYYEAGRLVGFFALYHFNAWEIEISGMVHPDHRRKGIFSALYAAAKEEVARRGELNLIWIVSEGSQSGKAWALSTGASYKNSEYKMEREKDAPLPEATDKLFIREATPEDAPELGRMTHVCFGLPLDSMVEATERKFGKEGYSLLVAEVDGVRIGRMNVDHSEGGVVWVYGFCVIPEYQGKGYGREFLARMIRDYAAKGYQEFALEVAVENKGALGLYESNGYRVTSGIDYYEIDGKQVGK</sequence>
<evidence type="ECO:0000313" key="5">
    <source>
        <dbReference type="Proteomes" id="UP001208017"/>
    </source>
</evidence>
<dbReference type="GO" id="GO:0016746">
    <property type="term" value="F:acyltransferase activity"/>
    <property type="evidence" value="ECO:0007669"/>
    <property type="project" value="UniProtKB-KW"/>
</dbReference>
<dbReference type="PANTHER" id="PTHR43420">
    <property type="entry name" value="ACETYLTRANSFERASE"/>
    <property type="match status" value="1"/>
</dbReference>
<evidence type="ECO:0000256" key="1">
    <source>
        <dbReference type="ARBA" id="ARBA00022679"/>
    </source>
</evidence>
<dbReference type="EMBL" id="JAPMLT010000002">
    <property type="protein sequence ID" value="MCX7569604.1"/>
    <property type="molecule type" value="Genomic_DNA"/>
</dbReference>
<keyword evidence="1 4" id="KW-0808">Transferase</keyword>
<dbReference type="RefSeq" id="WP_267150839.1">
    <property type="nucleotide sequence ID" value="NZ_JAPMLT010000002.1"/>
</dbReference>
<name>A0ABT3WY56_9BACL</name>
<dbReference type="Gene3D" id="3.40.630.30">
    <property type="match status" value="1"/>
</dbReference>
<proteinExistence type="predicted"/>
<dbReference type="SUPFAM" id="SSF55729">
    <property type="entry name" value="Acyl-CoA N-acyltransferases (Nat)"/>
    <property type="match status" value="2"/>
</dbReference>
<evidence type="ECO:0000313" key="4">
    <source>
        <dbReference type="EMBL" id="MCX7569604.1"/>
    </source>
</evidence>
<dbReference type="InterPro" id="IPR000182">
    <property type="entry name" value="GNAT_dom"/>
</dbReference>
<dbReference type="Pfam" id="PF00583">
    <property type="entry name" value="Acetyltransf_1"/>
    <property type="match status" value="2"/>
</dbReference>
<comment type="caution">
    <text evidence="4">The sequence shown here is derived from an EMBL/GenBank/DDBJ whole genome shotgun (WGS) entry which is preliminary data.</text>
</comment>
<keyword evidence="5" id="KW-1185">Reference proteome</keyword>